<dbReference type="RefSeq" id="WP_118942432.1">
    <property type="nucleotide sequence ID" value="NZ_CP032125.1"/>
</dbReference>
<dbReference type="Pfam" id="PF17650">
    <property type="entry name" value="RACo_linker"/>
    <property type="match status" value="1"/>
</dbReference>
<dbReference type="EMBL" id="CP032125">
    <property type="protein sequence ID" value="AXX97775.1"/>
    <property type="molecule type" value="Genomic_DNA"/>
</dbReference>
<name>A0A347UFZ7_9RHOB</name>
<dbReference type="InterPro" id="IPR052911">
    <property type="entry name" value="Corrinoid_activation_enz"/>
</dbReference>
<evidence type="ECO:0000259" key="2">
    <source>
        <dbReference type="Pfam" id="PF17650"/>
    </source>
</evidence>
<feature type="domain" description="RACo-like middle region" evidence="3">
    <location>
        <begin position="216"/>
        <end position="372"/>
    </location>
</feature>
<dbReference type="Pfam" id="PF14574">
    <property type="entry name" value="RACo_C_ter"/>
    <property type="match status" value="1"/>
</dbReference>
<dbReference type="PANTHER" id="PTHR42895">
    <property type="entry name" value="IRON-SULFUR CLUSTER-BINDING PROTEIN-RELATED"/>
    <property type="match status" value="1"/>
</dbReference>
<protein>
    <submittedName>
        <fullName evidence="4">DUF4445 domain-containing protein</fullName>
    </submittedName>
</protein>
<feature type="domain" description="RACo C-terminal" evidence="1">
    <location>
        <begin position="381"/>
        <end position="651"/>
    </location>
</feature>
<dbReference type="Gene3D" id="3.10.20.880">
    <property type="match status" value="1"/>
</dbReference>
<accession>A0A347UFZ7</accession>
<dbReference type="Proteomes" id="UP000261704">
    <property type="component" value="Chromosome"/>
</dbReference>
<dbReference type="Gene3D" id="3.10.20.30">
    <property type="match status" value="1"/>
</dbReference>
<dbReference type="InterPro" id="IPR041414">
    <property type="entry name" value="Raco-like_middle"/>
</dbReference>
<organism evidence="4 5">
    <name type="scientific">Profundibacter amoris</name>
    <dbReference type="NCBI Taxonomy" id="2171755"/>
    <lineage>
        <taxon>Bacteria</taxon>
        <taxon>Pseudomonadati</taxon>
        <taxon>Pseudomonadota</taxon>
        <taxon>Alphaproteobacteria</taxon>
        <taxon>Rhodobacterales</taxon>
        <taxon>Paracoccaceae</taxon>
        <taxon>Profundibacter</taxon>
    </lineage>
</organism>
<dbReference type="InterPro" id="IPR001041">
    <property type="entry name" value="2Fe-2S_ferredoxin-type"/>
</dbReference>
<dbReference type="PANTHER" id="PTHR42895:SF2">
    <property type="entry name" value="IRON-SULFUR CLUSTER PROTEIN"/>
    <property type="match status" value="1"/>
</dbReference>
<dbReference type="InterPro" id="IPR027980">
    <property type="entry name" value="RACo_C"/>
</dbReference>
<evidence type="ECO:0000259" key="1">
    <source>
        <dbReference type="Pfam" id="PF14574"/>
    </source>
</evidence>
<dbReference type="InterPro" id="IPR042259">
    <property type="entry name" value="Raco-like_middle_sf"/>
</dbReference>
<keyword evidence="5" id="KW-1185">Reference proteome</keyword>
<dbReference type="InterPro" id="IPR012675">
    <property type="entry name" value="Beta-grasp_dom_sf"/>
</dbReference>
<evidence type="ECO:0000313" key="4">
    <source>
        <dbReference type="EMBL" id="AXX97775.1"/>
    </source>
</evidence>
<reference evidence="4 5" key="1">
    <citation type="submission" date="2018-09" db="EMBL/GenBank/DDBJ databases">
        <title>Profundibacter amoris BAR1 gen. nov., sp. nov., a new member of the Roseobacter clade isolated at Lokis Castle Vent Field on the Arctic Mid-Oceanic Ridge.</title>
        <authorList>
            <person name="Le Moine Bauer S."/>
            <person name="Sjoeberg A.G."/>
            <person name="L'Haridon S."/>
            <person name="Stokke R."/>
            <person name="Roalkvam I."/>
            <person name="Steen I.H."/>
            <person name="Dahle H."/>
        </authorList>
    </citation>
    <scope>NUCLEOTIDE SEQUENCE [LARGE SCALE GENOMIC DNA]</scope>
    <source>
        <strain evidence="4 5">BAR1</strain>
    </source>
</reference>
<dbReference type="AlphaFoldDB" id="A0A347UFZ7"/>
<proteinExistence type="predicted"/>
<dbReference type="CDD" id="cd00207">
    <property type="entry name" value="fer2"/>
    <property type="match status" value="1"/>
</dbReference>
<gene>
    <name evidence="4" type="ORF">BAR1_07430</name>
</gene>
<evidence type="ECO:0000313" key="5">
    <source>
        <dbReference type="Proteomes" id="UP000261704"/>
    </source>
</evidence>
<dbReference type="InterPro" id="IPR040506">
    <property type="entry name" value="RACo_linker"/>
</dbReference>
<dbReference type="Gene3D" id="3.30.420.480">
    <property type="entry name" value="Domain of unknown function (DUF4445)"/>
    <property type="match status" value="1"/>
</dbReference>
<feature type="domain" description="RACo linker region" evidence="2">
    <location>
        <begin position="121"/>
        <end position="212"/>
    </location>
</feature>
<dbReference type="InterPro" id="IPR036010">
    <property type="entry name" value="2Fe-2S_ferredoxin-like_sf"/>
</dbReference>
<dbReference type="OrthoDB" id="9810588at2"/>
<dbReference type="SUPFAM" id="SSF54292">
    <property type="entry name" value="2Fe-2S ferredoxin-like"/>
    <property type="match status" value="1"/>
</dbReference>
<dbReference type="GO" id="GO:0051536">
    <property type="term" value="F:iron-sulfur cluster binding"/>
    <property type="evidence" value="ECO:0007669"/>
    <property type="project" value="InterPro"/>
</dbReference>
<evidence type="ECO:0000259" key="3">
    <source>
        <dbReference type="Pfam" id="PF17651"/>
    </source>
</evidence>
<sequence length="680" mass="72833">MKKSDPLVIFTPSGKRGHFAKGTPVLTAARQLGVDLDSVCGGRGICSRCQITPSYGEFSKHGVTVADDALSEWNSVEERYKSIRGLIDGRRLGCQAKIEGDVVIDVPPESQVHKQVVRKRAEARDITLNPTVRLCYVEVAQPDMHDPSGDLERLVDALQQQWELDEISADLSVLSTLQTRLRKGEWKVTVALHQAADDAPHTILRVWSGFHDAPAYGLAVDVGSTTIAAHLCDLHTGDVVASSGIMNPQIRFGEDLMSRVSYGMMNEGGADEMTAAVRDGLNALFDQITTDAEIDKTLILDTVFVCNPVMHHLLLGIDPYELGQAPFALATSDAIRLKARDLDLNLHPETRAYILPCIAGHVGADAAAVALSEAPDKSDDLVLVVDVGTNAELLLGNKERVLACSSPTGPAFEGAQISSGQRAAPGAIEHVTIDPVTKEPRFQVIGSDLWSDEEGFDAAIATTGVTGICGSGIIELVAEMRMSGIVDGPGLIGTAEQTGTPRCFTDGRTNSYMVWDGSADGGPVITVTNRDIREIQMAKAALYSGARLLMDKFGVDTVDRIVLAGAFGAHISPKHAMVLGMIPDCELDKVTSAGNAAGTGARIALLNRSARREIEKTVRDIDKVETAIEPRFQEHFVNASNIPNAVDPFPILSRIVTLPDVTFNTGGGGEGGGRRRRRRG</sequence>
<dbReference type="Pfam" id="PF17651">
    <property type="entry name" value="Raco_middle"/>
    <property type="match status" value="1"/>
</dbReference>
<dbReference type="KEGG" id="pamo:BAR1_07430"/>